<reference evidence="2" key="1">
    <citation type="submission" date="2020-12" db="UniProtKB">
        <authorList>
            <consortium name="WormBaseParasite"/>
        </authorList>
    </citation>
    <scope>IDENTIFICATION</scope>
    <source>
        <strain evidence="2">MHco3</strain>
    </source>
</reference>
<proteinExistence type="predicted"/>
<dbReference type="Proteomes" id="UP000025227">
    <property type="component" value="Unplaced"/>
</dbReference>
<organism evidence="1 2">
    <name type="scientific">Haemonchus contortus</name>
    <name type="common">Barber pole worm</name>
    <dbReference type="NCBI Taxonomy" id="6289"/>
    <lineage>
        <taxon>Eukaryota</taxon>
        <taxon>Metazoa</taxon>
        <taxon>Ecdysozoa</taxon>
        <taxon>Nematoda</taxon>
        <taxon>Chromadorea</taxon>
        <taxon>Rhabditida</taxon>
        <taxon>Rhabditina</taxon>
        <taxon>Rhabditomorpha</taxon>
        <taxon>Strongyloidea</taxon>
        <taxon>Trichostrongylidae</taxon>
        <taxon>Haemonchus</taxon>
    </lineage>
</organism>
<dbReference type="WBParaSite" id="HCON_00110805-00001">
    <property type="protein sequence ID" value="HCON_00110805-00001"/>
    <property type="gene ID" value="HCON_00110805"/>
</dbReference>
<evidence type="ECO:0000313" key="2">
    <source>
        <dbReference type="WBParaSite" id="HCON_00110805-00001"/>
    </source>
</evidence>
<dbReference type="AlphaFoldDB" id="A0A7I4YJR4"/>
<keyword evidence="1" id="KW-1185">Reference proteome</keyword>
<evidence type="ECO:0000313" key="1">
    <source>
        <dbReference type="Proteomes" id="UP000025227"/>
    </source>
</evidence>
<name>A0A7I4YJR4_HAECO</name>
<accession>A0A7I4YJR4</accession>
<sequence length="51" mass="5962">ILLHPRCIQPAIKYSLRTDERMCFSCYLEPEQFLVEDRVRAGTTVVNIHQA</sequence>
<protein>
    <submittedName>
        <fullName evidence="2">DNA-directed RNA polymerase</fullName>
    </submittedName>
</protein>